<dbReference type="Gene3D" id="3.30.420.10">
    <property type="entry name" value="Ribonuclease H-like superfamily/Ribonuclease H"/>
    <property type="match status" value="1"/>
</dbReference>
<dbReference type="Proteomes" id="UP000222542">
    <property type="component" value="Unassembled WGS sequence"/>
</dbReference>
<feature type="domain" description="RNase H type-1" evidence="1">
    <location>
        <begin position="24"/>
        <end position="95"/>
    </location>
</feature>
<organism evidence="2 3">
    <name type="scientific">Capsicum annuum</name>
    <name type="common">Capsicum pepper</name>
    <dbReference type="NCBI Taxonomy" id="4072"/>
    <lineage>
        <taxon>Eukaryota</taxon>
        <taxon>Viridiplantae</taxon>
        <taxon>Streptophyta</taxon>
        <taxon>Embryophyta</taxon>
        <taxon>Tracheophyta</taxon>
        <taxon>Spermatophyta</taxon>
        <taxon>Magnoliopsida</taxon>
        <taxon>eudicotyledons</taxon>
        <taxon>Gunneridae</taxon>
        <taxon>Pentapetalae</taxon>
        <taxon>asterids</taxon>
        <taxon>lamiids</taxon>
        <taxon>Solanales</taxon>
        <taxon>Solanaceae</taxon>
        <taxon>Solanoideae</taxon>
        <taxon>Capsiceae</taxon>
        <taxon>Capsicum</taxon>
    </lineage>
</organism>
<dbReference type="Gramene" id="PHT79544">
    <property type="protein sequence ID" value="PHT79544"/>
    <property type="gene ID" value="T459_17596"/>
</dbReference>
<protein>
    <recommendedName>
        <fullName evidence="1">RNase H type-1 domain-containing protein</fullName>
    </recommendedName>
</protein>
<comment type="caution">
    <text evidence="2">The sequence shown here is derived from an EMBL/GenBank/DDBJ whole genome shotgun (WGS) entry which is preliminary data.</text>
</comment>
<keyword evidence="3" id="KW-1185">Reference proteome</keyword>
<dbReference type="InterPro" id="IPR036397">
    <property type="entry name" value="RNaseH_sf"/>
</dbReference>
<dbReference type="CDD" id="cd06222">
    <property type="entry name" value="RNase_H_like"/>
    <property type="match status" value="1"/>
</dbReference>
<sequence length="108" mass="11601">MVVPLTIWIPSLSGIKLNVDDSFNLTQGSAGCVFRNNEGCWIVGFSASIDVQSSFEAKTTALIMGPKMALQMRLSQLTVATDSKKLATLLSDSSAFVCSTDESNCLLY</sequence>
<dbReference type="Pfam" id="PF13456">
    <property type="entry name" value="RVT_3"/>
    <property type="match status" value="1"/>
</dbReference>
<proteinExistence type="predicted"/>
<dbReference type="PANTHER" id="PTHR47723:SF19">
    <property type="entry name" value="POLYNUCLEOTIDYL TRANSFERASE, RIBONUCLEASE H-LIKE SUPERFAMILY PROTEIN"/>
    <property type="match status" value="1"/>
</dbReference>
<dbReference type="EMBL" id="AYRZ02000006">
    <property type="protein sequence ID" value="PHT79544.1"/>
    <property type="molecule type" value="Genomic_DNA"/>
</dbReference>
<accession>A0A2G2ZC75</accession>
<gene>
    <name evidence="2" type="ORF">T459_17596</name>
</gene>
<dbReference type="PANTHER" id="PTHR47723">
    <property type="entry name" value="OS05G0353850 PROTEIN"/>
    <property type="match status" value="1"/>
</dbReference>
<dbReference type="AlphaFoldDB" id="A0A2G2ZC75"/>
<evidence type="ECO:0000313" key="2">
    <source>
        <dbReference type="EMBL" id="PHT79544.1"/>
    </source>
</evidence>
<dbReference type="InterPro" id="IPR044730">
    <property type="entry name" value="RNase_H-like_dom_plant"/>
</dbReference>
<name>A0A2G2ZC75_CAPAN</name>
<dbReference type="InterPro" id="IPR012337">
    <property type="entry name" value="RNaseH-like_sf"/>
</dbReference>
<evidence type="ECO:0000313" key="3">
    <source>
        <dbReference type="Proteomes" id="UP000222542"/>
    </source>
</evidence>
<dbReference type="GO" id="GO:0004523">
    <property type="term" value="F:RNA-DNA hybrid ribonuclease activity"/>
    <property type="evidence" value="ECO:0007669"/>
    <property type="project" value="InterPro"/>
</dbReference>
<dbReference type="SUPFAM" id="SSF53098">
    <property type="entry name" value="Ribonuclease H-like"/>
    <property type="match status" value="1"/>
</dbReference>
<dbReference type="InterPro" id="IPR053151">
    <property type="entry name" value="RNase_H-like"/>
</dbReference>
<dbReference type="InterPro" id="IPR002156">
    <property type="entry name" value="RNaseH_domain"/>
</dbReference>
<reference evidence="2 3" key="1">
    <citation type="journal article" date="2014" name="Nat. Genet.">
        <title>Genome sequence of the hot pepper provides insights into the evolution of pungency in Capsicum species.</title>
        <authorList>
            <person name="Kim S."/>
            <person name="Park M."/>
            <person name="Yeom S.I."/>
            <person name="Kim Y.M."/>
            <person name="Lee J.M."/>
            <person name="Lee H.A."/>
            <person name="Seo E."/>
            <person name="Choi J."/>
            <person name="Cheong K."/>
            <person name="Kim K.T."/>
            <person name="Jung K."/>
            <person name="Lee G.W."/>
            <person name="Oh S.K."/>
            <person name="Bae C."/>
            <person name="Kim S.B."/>
            <person name="Lee H.Y."/>
            <person name="Kim S.Y."/>
            <person name="Kim M.S."/>
            <person name="Kang B.C."/>
            <person name="Jo Y.D."/>
            <person name="Yang H.B."/>
            <person name="Jeong H.J."/>
            <person name="Kang W.H."/>
            <person name="Kwon J.K."/>
            <person name="Shin C."/>
            <person name="Lim J.Y."/>
            <person name="Park J.H."/>
            <person name="Huh J.H."/>
            <person name="Kim J.S."/>
            <person name="Kim B.D."/>
            <person name="Cohen O."/>
            <person name="Paran I."/>
            <person name="Suh M.C."/>
            <person name="Lee S.B."/>
            <person name="Kim Y.K."/>
            <person name="Shin Y."/>
            <person name="Noh S.J."/>
            <person name="Park J."/>
            <person name="Seo Y.S."/>
            <person name="Kwon S.Y."/>
            <person name="Kim H.A."/>
            <person name="Park J.M."/>
            <person name="Kim H.J."/>
            <person name="Choi S.B."/>
            <person name="Bosland P.W."/>
            <person name="Reeves G."/>
            <person name="Jo S.H."/>
            <person name="Lee B.W."/>
            <person name="Cho H.T."/>
            <person name="Choi H.S."/>
            <person name="Lee M.S."/>
            <person name="Yu Y."/>
            <person name="Do Choi Y."/>
            <person name="Park B.S."/>
            <person name="van Deynze A."/>
            <person name="Ashrafi H."/>
            <person name="Hill T."/>
            <person name="Kim W.T."/>
            <person name="Pai H.S."/>
            <person name="Ahn H.K."/>
            <person name="Yeam I."/>
            <person name="Giovannoni J.J."/>
            <person name="Rose J.K."/>
            <person name="Sorensen I."/>
            <person name="Lee S.J."/>
            <person name="Kim R.W."/>
            <person name="Choi I.Y."/>
            <person name="Choi B.S."/>
            <person name="Lim J.S."/>
            <person name="Lee Y.H."/>
            <person name="Choi D."/>
        </authorList>
    </citation>
    <scope>NUCLEOTIDE SEQUENCE [LARGE SCALE GENOMIC DNA]</scope>
    <source>
        <strain evidence="3">cv. CM334</strain>
    </source>
</reference>
<dbReference type="GO" id="GO:0003676">
    <property type="term" value="F:nucleic acid binding"/>
    <property type="evidence" value="ECO:0007669"/>
    <property type="project" value="InterPro"/>
</dbReference>
<evidence type="ECO:0000259" key="1">
    <source>
        <dbReference type="Pfam" id="PF13456"/>
    </source>
</evidence>
<reference evidence="2 3" key="2">
    <citation type="journal article" date="2017" name="Genome Biol.">
        <title>New reference genome sequences of hot pepper reveal the massive evolution of plant disease-resistance genes by retroduplication.</title>
        <authorList>
            <person name="Kim S."/>
            <person name="Park J."/>
            <person name="Yeom S.I."/>
            <person name="Kim Y.M."/>
            <person name="Seo E."/>
            <person name="Kim K.T."/>
            <person name="Kim M.S."/>
            <person name="Lee J.M."/>
            <person name="Cheong K."/>
            <person name="Shin H.S."/>
            <person name="Kim S.B."/>
            <person name="Han K."/>
            <person name="Lee J."/>
            <person name="Park M."/>
            <person name="Lee H.A."/>
            <person name="Lee H.Y."/>
            <person name="Lee Y."/>
            <person name="Oh S."/>
            <person name="Lee J.H."/>
            <person name="Choi E."/>
            <person name="Choi E."/>
            <person name="Lee S.E."/>
            <person name="Jeon J."/>
            <person name="Kim H."/>
            <person name="Choi G."/>
            <person name="Song H."/>
            <person name="Lee J."/>
            <person name="Lee S.C."/>
            <person name="Kwon J.K."/>
            <person name="Lee H.Y."/>
            <person name="Koo N."/>
            <person name="Hong Y."/>
            <person name="Kim R.W."/>
            <person name="Kang W.H."/>
            <person name="Huh J.H."/>
            <person name="Kang B.C."/>
            <person name="Yang T.J."/>
            <person name="Lee Y.H."/>
            <person name="Bennetzen J.L."/>
            <person name="Choi D."/>
        </authorList>
    </citation>
    <scope>NUCLEOTIDE SEQUENCE [LARGE SCALE GENOMIC DNA]</scope>
    <source>
        <strain evidence="3">cv. CM334</strain>
    </source>
</reference>
<dbReference type="SMR" id="A0A2G2ZC75"/>